<evidence type="ECO:0000256" key="1">
    <source>
        <dbReference type="ARBA" id="ARBA00004370"/>
    </source>
</evidence>
<dbReference type="InterPro" id="IPR050307">
    <property type="entry name" value="Sterol_Desaturase_Related"/>
</dbReference>
<evidence type="ECO:0000313" key="8">
    <source>
        <dbReference type="Proteomes" id="UP000256964"/>
    </source>
</evidence>
<dbReference type="InterPro" id="IPR006694">
    <property type="entry name" value="Fatty_acid_hydroxylase"/>
</dbReference>
<evidence type="ECO:0000256" key="2">
    <source>
        <dbReference type="ARBA" id="ARBA00022692"/>
    </source>
</evidence>
<proteinExistence type="predicted"/>
<keyword evidence="3 5" id="KW-1133">Transmembrane helix</keyword>
<dbReference type="Pfam" id="PF04116">
    <property type="entry name" value="FA_hydroxylase"/>
    <property type="match status" value="1"/>
</dbReference>
<evidence type="ECO:0000256" key="3">
    <source>
        <dbReference type="ARBA" id="ARBA00022989"/>
    </source>
</evidence>
<keyword evidence="8" id="KW-1185">Reference proteome</keyword>
<evidence type="ECO:0000256" key="5">
    <source>
        <dbReference type="SAM" id="Phobius"/>
    </source>
</evidence>
<evidence type="ECO:0000259" key="6">
    <source>
        <dbReference type="Pfam" id="PF04116"/>
    </source>
</evidence>
<feature type="transmembrane region" description="Helical" evidence="5">
    <location>
        <begin position="178"/>
        <end position="198"/>
    </location>
</feature>
<evidence type="ECO:0000313" key="7">
    <source>
        <dbReference type="EMBL" id="RDX57498.1"/>
    </source>
</evidence>
<dbReference type="Proteomes" id="UP000256964">
    <property type="component" value="Unassembled WGS sequence"/>
</dbReference>
<reference evidence="7 8" key="1">
    <citation type="journal article" date="2018" name="Biotechnol. Biofuels">
        <title>Integrative visual omics of the white-rot fungus Polyporus brumalis exposes the biotechnological potential of its oxidative enzymes for delignifying raw plant biomass.</title>
        <authorList>
            <person name="Miyauchi S."/>
            <person name="Rancon A."/>
            <person name="Drula E."/>
            <person name="Hage H."/>
            <person name="Chaduli D."/>
            <person name="Favel A."/>
            <person name="Grisel S."/>
            <person name="Henrissat B."/>
            <person name="Herpoel-Gimbert I."/>
            <person name="Ruiz-Duenas F.J."/>
            <person name="Chevret D."/>
            <person name="Hainaut M."/>
            <person name="Lin J."/>
            <person name="Wang M."/>
            <person name="Pangilinan J."/>
            <person name="Lipzen A."/>
            <person name="Lesage-Meessen L."/>
            <person name="Navarro D."/>
            <person name="Riley R."/>
            <person name="Grigoriev I.V."/>
            <person name="Zhou S."/>
            <person name="Raouche S."/>
            <person name="Rosso M.N."/>
        </authorList>
    </citation>
    <scope>NUCLEOTIDE SEQUENCE [LARGE SCALE GENOMIC DNA]</scope>
    <source>
        <strain evidence="7 8">BRFM 1820</strain>
    </source>
</reference>
<accession>A0A371DYC2</accession>
<organism evidence="7 8">
    <name type="scientific">Lentinus brumalis</name>
    <dbReference type="NCBI Taxonomy" id="2498619"/>
    <lineage>
        <taxon>Eukaryota</taxon>
        <taxon>Fungi</taxon>
        <taxon>Dikarya</taxon>
        <taxon>Basidiomycota</taxon>
        <taxon>Agaricomycotina</taxon>
        <taxon>Agaricomycetes</taxon>
        <taxon>Polyporales</taxon>
        <taxon>Polyporaceae</taxon>
        <taxon>Lentinus</taxon>
    </lineage>
</organism>
<feature type="transmembrane region" description="Helical" evidence="5">
    <location>
        <begin position="252"/>
        <end position="269"/>
    </location>
</feature>
<sequence>MDIVLKLADDYVLDRAWAALLPVSAFTTATSNAAGLYNASSHVLPPASQPSAWSQLISYIPHPPLTSELLTAPLVESGNVASAWPRDYMPRQLISLFVMTLIGIHVLYFLIAGLSYKYIFNHDMMKHPRFLKNQVKLEIQCSLKAFPGMTLLTVPWFLAEVRGHSKLYDDVSEYGWGYFVFSIFFFLLFTDYCIYWIHRGEHHPICYKWLHKPHHKWLIPTPFSSHAFHPLDGYAQSIPYHLFIHLFPLHRMLYLGLFVFVNIWSILIHDSDMITGHPLETIINGPAHHTLHHLYFTVNYGQYFTWADRMGNSYRQPLSELDPMLEVKAAEAQKQKAALGKDQ</sequence>
<dbReference type="EMBL" id="KZ857379">
    <property type="protein sequence ID" value="RDX57498.1"/>
    <property type="molecule type" value="Genomic_DNA"/>
</dbReference>
<protein>
    <recommendedName>
        <fullName evidence="6">Fatty acid hydroxylase domain-containing protein</fullName>
    </recommendedName>
</protein>
<dbReference type="STRING" id="139420.A0A371DYC2"/>
<gene>
    <name evidence="7" type="ORF">OH76DRAFT_1335373</name>
</gene>
<feature type="transmembrane region" description="Helical" evidence="5">
    <location>
        <begin position="93"/>
        <end position="120"/>
    </location>
</feature>
<dbReference type="GO" id="GO:0008610">
    <property type="term" value="P:lipid biosynthetic process"/>
    <property type="evidence" value="ECO:0007669"/>
    <property type="project" value="InterPro"/>
</dbReference>
<evidence type="ECO:0000256" key="4">
    <source>
        <dbReference type="ARBA" id="ARBA00023136"/>
    </source>
</evidence>
<feature type="transmembrane region" description="Helical" evidence="5">
    <location>
        <begin position="141"/>
        <end position="158"/>
    </location>
</feature>
<dbReference type="GO" id="GO:0005506">
    <property type="term" value="F:iron ion binding"/>
    <property type="evidence" value="ECO:0007669"/>
    <property type="project" value="InterPro"/>
</dbReference>
<dbReference type="OrthoDB" id="6354873at2759"/>
<keyword evidence="4 5" id="KW-0472">Membrane</keyword>
<dbReference type="GO" id="GO:0016020">
    <property type="term" value="C:membrane"/>
    <property type="evidence" value="ECO:0007669"/>
    <property type="project" value="UniProtKB-SubCell"/>
</dbReference>
<dbReference type="GO" id="GO:0016491">
    <property type="term" value="F:oxidoreductase activity"/>
    <property type="evidence" value="ECO:0007669"/>
    <property type="project" value="InterPro"/>
</dbReference>
<dbReference type="PANTHER" id="PTHR11863">
    <property type="entry name" value="STEROL DESATURASE"/>
    <property type="match status" value="1"/>
</dbReference>
<name>A0A371DYC2_9APHY</name>
<keyword evidence="2 5" id="KW-0812">Transmembrane</keyword>
<dbReference type="AlphaFoldDB" id="A0A371DYC2"/>
<feature type="domain" description="Fatty acid hydroxylase" evidence="6">
    <location>
        <begin position="184"/>
        <end position="311"/>
    </location>
</feature>
<comment type="subcellular location">
    <subcellularLocation>
        <location evidence="1">Membrane</location>
    </subcellularLocation>
</comment>